<keyword evidence="2 4" id="KW-0479">Metal-binding</keyword>
<dbReference type="NCBIfam" id="TIGR01256">
    <property type="entry name" value="modA"/>
    <property type="match status" value="1"/>
</dbReference>
<comment type="similarity">
    <text evidence="1">Belongs to the bacterial solute-binding protein ModA family.</text>
</comment>
<evidence type="ECO:0000256" key="2">
    <source>
        <dbReference type="ARBA" id="ARBA00022723"/>
    </source>
</evidence>
<sequence length="281" mass="27512">MKQPPARSGHPPLRKHVLSLGVLPVVALLLAVLPGCAAGGSVTGAGAGTTANDRPSGEITVFAAASLKQAFTELAGTFEAEHPGTSVALSFAGSSDLASQISQGAPADVFASADTANMKKVLDAGLADGTPENFATNTLAIAVPPGNPAGVTSLKDLARPGIKLVTCARQVPCGAAAARVAQAAGLTLSPVSEENAVTDVLGKVTSGEADAGLVYGTDIKAAGTRAAGIQFPEAGSAVNTYPITGLAGGRNKAAAHAFMDLVAGPEGQKVLAAAGFGPGGQ</sequence>
<evidence type="ECO:0000313" key="6">
    <source>
        <dbReference type="Proteomes" id="UP001239267"/>
    </source>
</evidence>
<dbReference type="InterPro" id="IPR050682">
    <property type="entry name" value="ModA/WtpA"/>
</dbReference>
<evidence type="ECO:0000256" key="4">
    <source>
        <dbReference type="PIRSR" id="PIRSR004846-1"/>
    </source>
</evidence>
<dbReference type="CDD" id="cd13538">
    <property type="entry name" value="PBP2_ModA_like_1"/>
    <property type="match status" value="1"/>
</dbReference>
<organism evidence="5 6">
    <name type="scientific">Pseudarthrobacter niigatensis</name>
    <dbReference type="NCBI Taxonomy" id="369935"/>
    <lineage>
        <taxon>Bacteria</taxon>
        <taxon>Bacillati</taxon>
        <taxon>Actinomycetota</taxon>
        <taxon>Actinomycetes</taxon>
        <taxon>Micrococcales</taxon>
        <taxon>Micrococcaceae</taxon>
        <taxon>Pseudarthrobacter</taxon>
    </lineage>
</organism>
<keyword evidence="4" id="KW-0500">Molybdenum</keyword>
<feature type="binding site" evidence="4">
    <location>
        <position position="215"/>
    </location>
    <ligand>
        <name>molybdate</name>
        <dbReference type="ChEBI" id="CHEBI:36264"/>
    </ligand>
</feature>
<proteinExistence type="inferred from homology"/>
<evidence type="ECO:0000313" key="5">
    <source>
        <dbReference type="EMBL" id="MDQ0145364.1"/>
    </source>
</evidence>
<evidence type="ECO:0000256" key="1">
    <source>
        <dbReference type="ARBA" id="ARBA00009175"/>
    </source>
</evidence>
<dbReference type="RefSeq" id="WP_307358114.1">
    <property type="nucleotide sequence ID" value="NZ_JAUSTB010000003.1"/>
</dbReference>
<keyword evidence="6" id="KW-1185">Reference proteome</keyword>
<dbReference type="PIRSF" id="PIRSF004846">
    <property type="entry name" value="ModA"/>
    <property type="match status" value="1"/>
</dbReference>
<dbReference type="InterPro" id="IPR005950">
    <property type="entry name" value="ModA"/>
</dbReference>
<reference evidence="5 6" key="1">
    <citation type="submission" date="2023-07" db="EMBL/GenBank/DDBJ databases">
        <title>Sorghum-associated microbial communities from plants grown in Nebraska, USA.</title>
        <authorList>
            <person name="Schachtman D."/>
        </authorList>
    </citation>
    <scope>NUCLEOTIDE SEQUENCE [LARGE SCALE GENOMIC DNA]</scope>
    <source>
        <strain evidence="5 6">DS1001</strain>
    </source>
</reference>
<dbReference type="SUPFAM" id="SSF53850">
    <property type="entry name" value="Periplasmic binding protein-like II"/>
    <property type="match status" value="1"/>
</dbReference>
<dbReference type="GO" id="GO:0030973">
    <property type="term" value="F:molybdate ion binding"/>
    <property type="evidence" value="ECO:0007669"/>
    <property type="project" value="TreeGrafter"/>
</dbReference>
<protein>
    <submittedName>
        <fullName evidence="5">Molybdate transport system substrate-binding protein</fullName>
    </submittedName>
</protein>
<accession>A0AAJ1WCR2</accession>
<gene>
    <name evidence="5" type="ORF">J2T23_001254</name>
</gene>
<keyword evidence="3" id="KW-0732">Signal</keyword>
<dbReference type="Pfam" id="PF13531">
    <property type="entry name" value="SBP_bac_11"/>
    <property type="match status" value="1"/>
</dbReference>
<comment type="caution">
    <text evidence="5">The sequence shown here is derived from an EMBL/GenBank/DDBJ whole genome shotgun (WGS) entry which is preliminary data.</text>
</comment>
<feature type="binding site" evidence="4">
    <location>
        <position position="66"/>
    </location>
    <ligand>
        <name>molybdate</name>
        <dbReference type="ChEBI" id="CHEBI:36264"/>
    </ligand>
</feature>
<dbReference type="GO" id="GO:0046872">
    <property type="term" value="F:metal ion binding"/>
    <property type="evidence" value="ECO:0007669"/>
    <property type="project" value="UniProtKB-KW"/>
</dbReference>
<dbReference type="PANTHER" id="PTHR30632">
    <property type="entry name" value="MOLYBDATE-BINDING PERIPLASMIC PROTEIN"/>
    <property type="match status" value="1"/>
</dbReference>
<dbReference type="EMBL" id="JAUSTB010000003">
    <property type="protein sequence ID" value="MDQ0145364.1"/>
    <property type="molecule type" value="Genomic_DNA"/>
</dbReference>
<evidence type="ECO:0000256" key="3">
    <source>
        <dbReference type="ARBA" id="ARBA00022729"/>
    </source>
</evidence>
<dbReference type="AlphaFoldDB" id="A0AAJ1WCR2"/>
<feature type="binding site" evidence="4">
    <location>
        <position position="94"/>
    </location>
    <ligand>
        <name>molybdate</name>
        <dbReference type="ChEBI" id="CHEBI:36264"/>
    </ligand>
</feature>
<dbReference type="Gene3D" id="3.40.190.10">
    <property type="entry name" value="Periplasmic binding protein-like II"/>
    <property type="match status" value="2"/>
</dbReference>
<dbReference type="Proteomes" id="UP001239267">
    <property type="component" value="Unassembled WGS sequence"/>
</dbReference>
<feature type="binding site" evidence="4">
    <location>
        <position position="197"/>
    </location>
    <ligand>
        <name>molybdate</name>
        <dbReference type="ChEBI" id="CHEBI:36264"/>
    </ligand>
</feature>
<dbReference type="PANTHER" id="PTHR30632:SF0">
    <property type="entry name" value="SULFATE-BINDING PROTEIN"/>
    <property type="match status" value="1"/>
</dbReference>
<name>A0AAJ1WCR2_9MICC</name>
<dbReference type="GO" id="GO:0015689">
    <property type="term" value="P:molybdate ion transport"/>
    <property type="evidence" value="ECO:0007669"/>
    <property type="project" value="InterPro"/>
</dbReference>